<evidence type="ECO:0000313" key="4">
    <source>
        <dbReference type="EMBL" id="NMP23334.1"/>
    </source>
</evidence>
<feature type="domain" description="GGDEF" evidence="3">
    <location>
        <begin position="195"/>
        <end position="325"/>
    </location>
</feature>
<dbReference type="PANTHER" id="PTHR44757">
    <property type="entry name" value="DIGUANYLATE CYCLASE DGCP"/>
    <property type="match status" value="1"/>
</dbReference>
<keyword evidence="1" id="KW-0812">Transmembrane</keyword>
<accession>A0A7Y0L7G8</accession>
<dbReference type="SUPFAM" id="SSF141868">
    <property type="entry name" value="EAL domain-like"/>
    <property type="match status" value="1"/>
</dbReference>
<dbReference type="Proteomes" id="UP000533476">
    <property type="component" value="Unassembled WGS sequence"/>
</dbReference>
<keyword evidence="1" id="KW-1133">Transmembrane helix</keyword>
<dbReference type="InterPro" id="IPR035919">
    <property type="entry name" value="EAL_sf"/>
</dbReference>
<dbReference type="EMBL" id="JABBVZ010000048">
    <property type="protein sequence ID" value="NMP23334.1"/>
    <property type="molecule type" value="Genomic_DNA"/>
</dbReference>
<dbReference type="CDD" id="cd01949">
    <property type="entry name" value="GGDEF"/>
    <property type="match status" value="1"/>
</dbReference>
<reference evidence="4 5" key="1">
    <citation type="submission" date="2020-04" db="EMBL/GenBank/DDBJ databases">
        <authorList>
            <person name="Zhang R."/>
            <person name="Schippers A."/>
        </authorList>
    </citation>
    <scope>NUCLEOTIDE SEQUENCE [LARGE SCALE GENOMIC DNA]</scope>
    <source>
        <strain evidence="4 5">DSM 109850</strain>
    </source>
</reference>
<evidence type="ECO:0000313" key="5">
    <source>
        <dbReference type="Proteomes" id="UP000533476"/>
    </source>
</evidence>
<feature type="transmembrane region" description="Helical" evidence="1">
    <location>
        <begin position="54"/>
        <end position="71"/>
    </location>
</feature>
<evidence type="ECO:0000259" key="3">
    <source>
        <dbReference type="PROSITE" id="PS50887"/>
    </source>
</evidence>
<dbReference type="InterPro" id="IPR001633">
    <property type="entry name" value="EAL_dom"/>
</dbReference>
<protein>
    <submittedName>
        <fullName evidence="4">EAL domain-containing protein</fullName>
    </submittedName>
</protein>
<sequence length="590" mass="65432">MRQRPGHVQVVSVAAAFSALWAMLDHSSTLSWVGAGAFLVATGFLLFGRVAPGFRLVLGLGALAGALVGSWEAPVVLLGVSAVGSLVVLQWTVPTWLSPLLTALGFFGLMLRTSAQGTVRLADVFIVALTASALGTLTGWIKRLERERRSYLASRGELNQSLKQVEYLALHDALTGLANRRLVTARLEEAMRQGRALAVAFVDLDRFKSVNDSRGHGFGDRLLKAVSQTVARMLEPGDLLGRQGGDEFIIVLDQARDVHQTLEAVRRRLEEGIAVDGHRIFSSASFGVAWYPRDGQTADELLRRADAALYRAKEAGRNRIAFYREDMEQEASTALYLETALRRAVEESEFRLVYQPQVDILTGRLTGMEALLRWPAEQDRLFLPDEFLPEAQKLGLMETIDDWVIQRALADVSTLAWWRQERVTVAVNVSATRLEAPDFPRRLLSWLRAANIQPDRVELEITESTMANNPRLAAERLGEIRRLGVGVAVDDFGIGYSSLSYLQHLPISRIKIDREFVARIEESDAIGRAIVAIAKSLHLQVVAEGVETRQQADTLLRLGCDTAQGWYYQQAVSIDALRLKYLPLDRENPA</sequence>
<keyword evidence="5" id="KW-1185">Reference proteome</keyword>
<dbReference type="SUPFAM" id="SSF55073">
    <property type="entry name" value="Nucleotide cyclase"/>
    <property type="match status" value="1"/>
</dbReference>
<dbReference type="Pfam" id="PF00990">
    <property type="entry name" value="GGDEF"/>
    <property type="match status" value="1"/>
</dbReference>
<dbReference type="RefSeq" id="WP_169100512.1">
    <property type="nucleotide sequence ID" value="NZ_JABBVZ010000048.1"/>
</dbReference>
<feature type="transmembrane region" description="Helical" evidence="1">
    <location>
        <begin position="7"/>
        <end position="24"/>
    </location>
</feature>
<dbReference type="InterPro" id="IPR043128">
    <property type="entry name" value="Rev_trsase/Diguanyl_cyclase"/>
</dbReference>
<dbReference type="Gene3D" id="3.30.70.270">
    <property type="match status" value="1"/>
</dbReference>
<dbReference type="CDD" id="cd01948">
    <property type="entry name" value="EAL"/>
    <property type="match status" value="1"/>
</dbReference>
<dbReference type="NCBIfam" id="TIGR00254">
    <property type="entry name" value="GGDEF"/>
    <property type="match status" value="1"/>
</dbReference>
<feature type="transmembrane region" description="Helical" evidence="1">
    <location>
        <begin position="91"/>
        <end position="109"/>
    </location>
</feature>
<name>A0A7Y0L7G8_9FIRM</name>
<dbReference type="AlphaFoldDB" id="A0A7Y0L7G8"/>
<organism evidence="4 5">
    <name type="scientific">Sulfobacillus harzensis</name>
    <dbReference type="NCBI Taxonomy" id="2729629"/>
    <lineage>
        <taxon>Bacteria</taxon>
        <taxon>Bacillati</taxon>
        <taxon>Bacillota</taxon>
        <taxon>Clostridia</taxon>
        <taxon>Eubacteriales</taxon>
        <taxon>Clostridiales Family XVII. Incertae Sedis</taxon>
        <taxon>Sulfobacillus</taxon>
    </lineage>
</organism>
<dbReference type="SMART" id="SM00052">
    <property type="entry name" value="EAL"/>
    <property type="match status" value="1"/>
</dbReference>
<proteinExistence type="predicted"/>
<keyword evidence="1" id="KW-0472">Membrane</keyword>
<dbReference type="PROSITE" id="PS50883">
    <property type="entry name" value="EAL"/>
    <property type="match status" value="1"/>
</dbReference>
<gene>
    <name evidence="4" type="ORF">HIJ39_13395</name>
</gene>
<dbReference type="SMART" id="SM00267">
    <property type="entry name" value="GGDEF"/>
    <property type="match status" value="1"/>
</dbReference>
<comment type="caution">
    <text evidence="4">The sequence shown here is derived from an EMBL/GenBank/DDBJ whole genome shotgun (WGS) entry which is preliminary data.</text>
</comment>
<feature type="transmembrane region" description="Helical" evidence="1">
    <location>
        <begin position="121"/>
        <end position="141"/>
    </location>
</feature>
<dbReference type="InterPro" id="IPR052155">
    <property type="entry name" value="Biofilm_reg_signaling"/>
</dbReference>
<dbReference type="InterPro" id="IPR000160">
    <property type="entry name" value="GGDEF_dom"/>
</dbReference>
<feature type="domain" description="EAL" evidence="2">
    <location>
        <begin position="334"/>
        <end position="585"/>
    </location>
</feature>
<dbReference type="Pfam" id="PF00563">
    <property type="entry name" value="EAL"/>
    <property type="match status" value="1"/>
</dbReference>
<dbReference type="InterPro" id="IPR029787">
    <property type="entry name" value="Nucleotide_cyclase"/>
</dbReference>
<dbReference type="PROSITE" id="PS50887">
    <property type="entry name" value="GGDEF"/>
    <property type="match status" value="1"/>
</dbReference>
<evidence type="ECO:0000256" key="1">
    <source>
        <dbReference type="SAM" id="Phobius"/>
    </source>
</evidence>
<feature type="transmembrane region" description="Helical" evidence="1">
    <location>
        <begin position="30"/>
        <end position="47"/>
    </location>
</feature>
<evidence type="ECO:0000259" key="2">
    <source>
        <dbReference type="PROSITE" id="PS50883"/>
    </source>
</evidence>
<dbReference type="PANTHER" id="PTHR44757:SF2">
    <property type="entry name" value="BIOFILM ARCHITECTURE MAINTENANCE PROTEIN MBAA"/>
    <property type="match status" value="1"/>
</dbReference>
<dbReference type="Gene3D" id="3.20.20.450">
    <property type="entry name" value="EAL domain"/>
    <property type="match status" value="1"/>
</dbReference>